<dbReference type="OrthoDB" id="2775229at2759"/>
<proteinExistence type="predicted"/>
<accession>A0A165FC14</accession>
<keyword evidence="2" id="KW-1185">Reference proteome</keyword>
<dbReference type="GeneID" id="63829330"/>
<dbReference type="EMBL" id="KV427614">
    <property type="protein sequence ID" value="KZT08741.1"/>
    <property type="molecule type" value="Genomic_DNA"/>
</dbReference>
<dbReference type="PANTHER" id="PTHR42034">
    <property type="entry name" value="CHROMOSOME 7, WHOLE GENOME SHOTGUN SEQUENCE-RELATED"/>
    <property type="match status" value="1"/>
</dbReference>
<gene>
    <name evidence="1" type="ORF">LAESUDRAFT_757454</name>
</gene>
<name>A0A165FC14_9APHY</name>
<evidence type="ECO:0000313" key="2">
    <source>
        <dbReference type="Proteomes" id="UP000076871"/>
    </source>
</evidence>
<dbReference type="Gene3D" id="3.30.559.30">
    <property type="entry name" value="Nonribosomal peptide synthetase, condensation domain"/>
    <property type="match status" value="1"/>
</dbReference>
<dbReference type="SUPFAM" id="SSF52777">
    <property type="entry name" value="CoA-dependent acyltransferases"/>
    <property type="match status" value="1"/>
</dbReference>
<sequence length="507" mass="56619">MQNTAHLADSSLSCSRALGATERSWLAERGVHGYTDFFTIIQLVCPSGPPIDDSEIIHAYALLRLRHPPLASRLSHSGSVPEFEYKSPQTEARALQEAAAHVEFGTFEDRDAAVVALRTRWLSIDRHHVLDVRASMSSIFWMRSARASVRQYVLGLRTAHFVADIRRQLGIMREFVELLSSSGQLKAEIRVHLKTSRPGSMLPPPLETRIPDIASSSVEELKKGEDAFLKWMEPMPVPTCGLVPDGTADENKYDGRVLRHILSRQDTARIARACRANGTSITQMVLAAIAIAGVSADPSHPSVTAKDALFSNITLPMDLSPHIRSSSVNRDNLVILTRMYPMLMRVPRFIDSSAPDYRAVWRVAQECKQRYEAFVRSPYFWHLSWHGDRYTSAWNTPTVGEPFLPMLSSLGDCSKLLPLSYSRAANGCEAADPRSRELSIRDMETGGKINTIFGLWTFDGRLNMQLTYNGARISSGIVEPYLRRVVDVVMRVGLTSLREENLSAARL</sequence>
<dbReference type="Gene3D" id="3.30.559.10">
    <property type="entry name" value="Chloramphenicol acetyltransferase-like domain"/>
    <property type="match status" value="1"/>
</dbReference>
<reference evidence="1 2" key="1">
    <citation type="journal article" date="2016" name="Mol. Biol. Evol.">
        <title>Comparative Genomics of Early-Diverging Mushroom-Forming Fungi Provides Insights into the Origins of Lignocellulose Decay Capabilities.</title>
        <authorList>
            <person name="Nagy L.G."/>
            <person name="Riley R."/>
            <person name="Tritt A."/>
            <person name="Adam C."/>
            <person name="Daum C."/>
            <person name="Floudas D."/>
            <person name="Sun H."/>
            <person name="Yadav J.S."/>
            <person name="Pangilinan J."/>
            <person name="Larsson K.H."/>
            <person name="Matsuura K."/>
            <person name="Barry K."/>
            <person name="Labutti K."/>
            <person name="Kuo R."/>
            <person name="Ohm R.A."/>
            <person name="Bhattacharya S.S."/>
            <person name="Shirouzu T."/>
            <person name="Yoshinaga Y."/>
            <person name="Martin F.M."/>
            <person name="Grigoriev I.V."/>
            <person name="Hibbett D.S."/>
        </authorList>
    </citation>
    <scope>NUCLEOTIDE SEQUENCE [LARGE SCALE GENOMIC DNA]</scope>
    <source>
        <strain evidence="1 2">93-53</strain>
    </source>
</reference>
<protein>
    <recommendedName>
        <fullName evidence="3">Condensation domain-containing protein</fullName>
    </recommendedName>
</protein>
<dbReference type="AlphaFoldDB" id="A0A165FC14"/>
<organism evidence="1 2">
    <name type="scientific">Laetiporus sulphureus 93-53</name>
    <dbReference type="NCBI Taxonomy" id="1314785"/>
    <lineage>
        <taxon>Eukaryota</taxon>
        <taxon>Fungi</taxon>
        <taxon>Dikarya</taxon>
        <taxon>Basidiomycota</taxon>
        <taxon>Agaricomycotina</taxon>
        <taxon>Agaricomycetes</taxon>
        <taxon>Polyporales</taxon>
        <taxon>Laetiporus</taxon>
    </lineage>
</organism>
<dbReference type="InParanoid" id="A0A165FC14"/>
<dbReference type="STRING" id="1314785.A0A165FC14"/>
<dbReference type="Proteomes" id="UP000076871">
    <property type="component" value="Unassembled WGS sequence"/>
</dbReference>
<dbReference type="InterPro" id="IPR023213">
    <property type="entry name" value="CAT-like_dom_sf"/>
</dbReference>
<dbReference type="PANTHER" id="PTHR42034:SF1">
    <property type="entry name" value="CONDENSATION DOMAIN-CONTAINING PROTEIN"/>
    <property type="match status" value="1"/>
</dbReference>
<evidence type="ECO:0008006" key="3">
    <source>
        <dbReference type="Google" id="ProtNLM"/>
    </source>
</evidence>
<evidence type="ECO:0000313" key="1">
    <source>
        <dbReference type="EMBL" id="KZT08741.1"/>
    </source>
</evidence>
<dbReference type="RefSeq" id="XP_040766481.1">
    <property type="nucleotide sequence ID" value="XM_040912302.1"/>
</dbReference>